<accession>A0ABU0T942</accession>
<organism evidence="1 2">
    <name type="scientific">Streptomyces umbrinus</name>
    <dbReference type="NCBI Taxonomy" id="67370"/>
    <lineage>
        <taxon>Bacteria</taxon>
        <taxon>Bacillati</taxon>
        <taxon>Actinomycetota</taxon>
        <taxon>Actinomycetes</taxon>
        <taxon>Kitasatosporales</taxon>
        <taxon>Streptomycetaceae</taxon>
        <taxon>Streptomyces</taxon>
        <taxon>Streptomyces phaeochromogenes group</taxon>
    </lineage>
</organism>
<protein>
    <submittedName>
        <fullName evidence="1">Uncharacterized protein</fullName>
    </submittedName>
</protein>
<comment type="caution">
    <text evidence="1">The sequence shown here is derived from an EMBL/GenBank/DDBJ whole genome shotgun (WGS) entry which is preliminary data.</text>
</comment>
<dbReference type="RefSeq" id="WP_307528964.1">
    <property type="nucleotide sequence ID" value="NZ_JAUSZI010000002.1"/>
</dbReference>
<proteinExistence type="predicted"/>
<evidence type="ECO:0000313" key="2">
    <source>
        <dbReference type="Proteomes" id="UP001230328"/>
    </source>
</evidence>
<reference evidence="1 2" key="1">
    <citation type="submission" date="2023-07" db="EMBL/GenBank/DDBJ databases">
        <title>Comparative genomics of wheat-associated soil bacteria to identify genetic determinants of phenazine resistance.</title>
        <authorList>
            <person name="Mouncey N."/>
        </authorList>
    </citation>
    <scope>NUCLEOTIDE SEQUENCE [LARGE SCALE GENOMIC DNA]</scope>
    <source>
        <strain evidence="1 2">V2I4</strain>
    </source>
</reference>
<dbReference type="EMBL" id="JAUSZI010000002">
    <property type="protein sequence ID" value="MDQ1032295.1"/>
    <property type="molecule type" value="Genomic_DNA"/>
</dbReference>
<name>A0ABU0T942_9ACTN</name>
<dbReference type="Proteomes" id="UP001230328">
    <property type="component" value="Unassembled WGS sequence"/>
</dbReference>
<sequence length="123" mass="13772">MDEQNAASRADNGIARLIDPLKTNMPEAGDFGFEAIQRLGNPVPMLVQNSGTEQLQLWLEPFGQDYWLKPGEALTVTSYGTWNDHPFETVHEADCLTVWATSWFTTVSDRDGNEFPPGRRDTA</sequence>
<gene>
    <name evidence="1" type="ORF">QF035_009877</name>
</gene>
<keyword evidence="2" id="KW-1185">Reference proteome</keyword>
<evidence type="ECO:0000313" key="1">
    <source>
        <dbReference type="EMBL" id="MDQ1032295.1"/>
    </source>
</evidence>